<evidence type="ECO:0000313" key="3">
    <source>
        <dbReference type="Proteomes" id="UP000610966"/>
    </source>
</evidence>
<keyword evidence="3" id="KW-1185">Reference proteome</keyword>
<evidence type="ECO:0000256" key="1">
    <source>
        <dbReference type="SAM" id="MobiDB-lite"/>
    </source>
</evidence>
<organism evidence="2 3">
    <name type="scientific">Sphaerimonospora thailandensis</name>
    <dbReference type="NCBI Taxonomy" id="795644"/>
    <lineage>
        <taxon>Bacteria</taxon>
        <taxon>Bacillati</taxon>
        <taxon>Actinomycetota</taxon>
        <taxon>Actinomycetes</taxon>
        <taxon>Streptosporangiales</taxon>
        <taxon>Streptosporangiaceae</taxon>
        <taxon>Sphaerimonospora</taxon>
    </lineage>
</organism>
<feature type="region of interest" description="Disordered" evidence="1">
    <location>
        <begin position="1"/>
        <end position="24"/>
    </location>
</feature>
<evidence type="ECO:0000313" key="2">
    <source>
        <dbReference type="EMBL" id="GIH70330.1"/>
    </source>
</evidence>
<dbReference type="Proteomes" id="UP000610966">
    <property type="component" value="Unassembled WGS sequence"/>
</dbReference>
<comment type="caution">
    <text evidence="2">The sequence shown here is derived from an EMBL/GenBank/DDBJ whole genome shotgun (WGS) entry which is preliminary data.</text>
</comment>
<dbReference type="RefSeq" id="WP_204016049.1">
    <property type="nucleotide sequence ID" value="NZ_BOOG01000021.1"/>
</dbReference>
<gene>
    <name evidence="2" type="ORF">Mth01_25830</name>
</gene>
<dbReference type="EMBL" id="BOOG01000021">
    <property type="protein sequence ID" value="GIH70330.1"/>
    <property type="molecule type" value="Genomic_DNA"/>
</dbReference>
<proteinExistence type="predicted"/>
<dbReference type="AlphaFoldDB" id="A0A8J3R8I5"/>
<accession>A0A8J3R8I5</accession>
<protein>
    <submittedName>
        <fullName evidence="2">Uncharacterized protein</fullName>
    </submittedName>
</protein>
<sequence>MATLHVHPEGDQVEHDTSTDGPDCICGPEVRPAEHGDGRIGWLIVHHSLDGRELAE</sequence>
<reference evidence="2" key="1">
    <citation type="submission" date="2021-01" db="EMBL/GenBank/DDBJ databases">
        <title>Whole genome shotgun sequence of Sphaerimonospora thailandensis NBRC 107569.</title>
        <authorList>
            <person name="Komaki H."/>
            <person name="Tamura T."/>
        </authorList>
    </citation>
    <scope>NUCLEOTIDE SEQUENCE</scope>
    <source>
        <strain evidence="2">NBRC 107569</strain>
    </source>
</reference>
<feature type="compositionally biased region" description="Basic and acidic residues" evidence="1">
    <location>
        <begin position="1"/>
        <end position="18"/>
    </location>
</feature>
<name>A0A8J3R8I5_9ACTN</name>